<feature type="compositionally biased region" description="Polar residues" evidence="6">
    <location>
        <begin position="271"/>
        <end position="284"/>
    </location>
</feature>
<keyword evidence="2" id="KW-0238">DNA-binding</keyword>
<dbReference type="InterPro" id="IPR036638">
    <property type="entry name" value="HLH_DNA-bd_sf"/>
</dbReference>
<organism evidence="8 9">
    <name type="scientific">Rhizopus azygosporus</name>
    <name type="common">Rhizopus microsporus var. azygosporus</name>
    <dbReference type="NCBI Taxonomy" id="86630"/>
    <lineage>
        <taxon>Eukaryota</taxon>
        <taxon>Fungi</taxon>
        <taxon>Fungi incertae sedis</taxon>
        <taxon>Mucoromycota</taxon>
        <taxon>Mucoromycotina</taxon>
        <taxon>Mucoromycetes</taxon>
        <taxon>Mucorales</taxon>
        <taxon>Mucorineae</taxon>
        <taxon>Rhizopodaceae</taxon>
        <taxon>Rhizopus</taxon>
    </lineage>
</organism>
<keyword evidence="4" id="KW-0804">Transcription</keyword>
<evidence type="ECO:0000256" key="4">
    <source>
        <dbReference type="ARBA" id="ARBA00023163"/>
    </source>
</evidence>
<accession>A0A367KFV8</accession>
<dbReference type="GO" id="GO:0090575">
    <property type="term" value="C:RNA polymerase II transcription regulator complex"/>
    <property type="evidence" value="ECO:0007669"/>
    <property type="project" value="TreeGrafter"/>
</dbReference>
<keyword evidence="9" id="KW-1185">Reference proteome</keyword>
<evidence type="ECO:0000256" key="2">
    <source>
        <dbReference type="ARBA" id="ARBA00023125"/>
    </source>
</evidence>
<evidence type="ECO:0000256" key="3">
    <source>
        <dbReference type="ARBA" id="ARBA00023159"/>
    </source>
</evidence>
<evidence type="ECO:0000313" key="8">
    <source>
        <dbReference type="EMBL" id="RCI01057.1"/>
    </source>
</evidence>
<feature type="region of interest" description="Disordered" evidence="6">
    <location>
        <begin position="199"/>
        <end position="232"/>
    </location>
</feature>
<dbReference type="PANTHER" id="PTHR10328:SF3">
    <property type="entry name" value="PROTEIN MAX"/>
    <property type="match status" value="1"/>
</dbReference>
<protein>
    <recommendedName>
        <fullName evidence="7">BHLH domain-containing protein</fullName>
    </recommendedName>
</protein>
<dbReference type="GO" id="GO:0045944">
    <property type="term" value="P:positive regulation of transcription by RNA polymerase II"/>
    <property type="evidence" value="ECO:0007669"/>
    <property type="project" value="TreeGrafter"/>
</dbReference>
<evidence type="ECO:0000313" key="9">
    <source>
        <dbReference type="Proteomes" id="UP000252139"/>
    </source>
</evidence>
<evidence type="ECO:0000259" key="7">
    <source>
        <dbReference type="PROSITE" id="PS50888"/>
    </source>
</evidence>
<dbReference type="PROSITE" id="PS50888">
    <property type="entry name" value="BHLH"/>
    <property type="match status" value="1"/>
</dbReference>
<feature type="region of interest" description="Disordered" evidence="6">
    <location>
        <begin position="1"/>
        <end position="24"/>
    </location>
</feature>
<dbReference type="STRING" id="86630.A0A367KFV8"/>
<dbReference type="PANTHER" id="PTHR10328">
    <property type="entry name" value="PROTEIN MAX MYC-ASSOCIATED FACTOR X"/>
    <property type="match status" value="1"/>
</dbReference>
<keyword evidence="5" id="KW-0539">Nucleus</keyword>
<dbReference type="Gene3D" id="4.10.280.10">
    <property type="entry name" value="Helix-loop-helix DNA-binding domain"/>
    <property type="match status" value="1"/>
</dbReference>
<dbReference type="SMART" id="SM00353">
    <property type="entry name" value="HLH"/>
    <property type="match status" value="1"/>
</dbReference>
<evidence type="ECO:0000256" key="5">
    <source>
        <dbReference type="ARBA" id="ARBA00023242"/>
    </source>
</evidence>
<keyword evidence="3" id="KW-0010">Activator</keyword>
<evidence type="ECO:0000256" key="1">
    <source>
        <dbReference type="ARBA" id="ARBA00023015"/>
    </source>
</evidence>
<feature type="compositionally biased region" description="Low complexity" evidence="6">
    <location>
        <begin position="289"/>
        <end position="299"/>
    </location>
</feature>
<dbReference type="Pfam" id="PF00010">
    <property type="entry name" value="HLH"/>
    <property type="match status" value="1"/>
</dbReference>
<dbReference type="GO" id="GO:0046983">
    <property type="term" value="F:protein dimerization activity"/>
    <property type="evidence" value="ECO:0007669"/>
    <property type="project" value="InterPro"/>
</dbReference>
<dbReference type="EMBL" id="PJQL01000027">
    <property type="protein sequence ID" value="RCI01057.1"/>
    <property type="molecule type" value="Genomic_DNA"/>
</dbReference>
<reference evidence="8 9" key="1">
    <citation type="journal article" date="2018" name="G3 (Bethesda)">
        <title>Phylogenetic and Phylogenomic Definition of Rhizopus Species.</title>
        <authorList>
            <person name="Gryganskyi A.P."/>
            <person name="Golan J."/>
            <person name="Dolatabadi S."/>
            <person name="Mondo S."/>
            <person name="Robb S."/>
            <person name="Idnurm A."/>
            <person name="Muszewska A."/>
            <person name="Steczkiewicz K."/>
            <person name="Masonjones S."/>
            <person name="Liao H.L."/>
            <person name="Gajdeczka M.T."/>
            <person name="Anike F."/>
            <person name="Vuek A."/>
            <person name="Anishchenko I.M."/>
            <person name="Voigt K."/>
            <person name="de Hoog G.S."/>
            <person name="Smith M.E."/>
            <person name="Heitman J."/>
            <person name="Vilgalys R."/>
            <person name="Stajich J.E."/>
        </authorList>
    </citation>
    <scope>NUCLEOTIDE SEQUENCE [LARGE SCALE GENOMIC DNA]</scope>
    <source>
        <strain evidence="8 9">CBS 357.93</strain>
    </source>
</reference>
<dbReference type="OrthoDB" id="8964853at2759"/>
<dbReference type="SUPFAM" id="SSF47459">
    <property type="entry name" value="HLH, helix-loop-helix DNA-binding domain"/>
    <property type="match status" value="1"/>
</dbReference>
<gene>
    <name evidence="8" type="ORF">CU097_015278</name>
</gene>
<feature type="region of interest" description="Disordered" evidence="6">
    <location>
        <begin position="39"/>
        <end position="65"/>
    </location>
</feature>
<dbReference type="AlphaFoldDB" id="A0A367KFV8"/>
<dbReference type="Proteomes" id="UP000252139">
    <property type="component" value="Unassembled WGS sequence"/>
</dbReference>
<keyword evidence="1" id="KW-0805">Transcription regulation</keyword>
<proteinExistence type="predicted"/>
<name>A0A367KFV8_RHIAZ</name>
<dbReference type="InterPro" id="IPR011598">
    <property type="entry name" value="bHLH_dom"/>
</dbReference>
<comment type="caution">
    <text evidence="8">The sequence shown here is derived from an EMBL/GenBank/DDBJ whole genome shotgun (WGS) entry which is preliminary data.</text>
</comment>
<dbReference type="GO" id="GO:0003700">
    <property type="term" value="F:DNA-binding transcription factor activity"/>
    <property type="evidence" value="ECO:0007669"/>
    <property type="project" value="TreeGrafter"/>
</dbReference>
<feature type="compositionally biased region" description="Low complexity" evidence="6">
    <location>
        <begin position="1"/>
        <end position="10"/>
    </location>
</feature>
<feature type="region of interest" description="Disordered" evidence="6">
    <location>
        <begin position="271"/>
        <end position="307"/>
    </location>
</feature>
<evidence type="ECO:0000256" key="6">
    <source>
        <dbReference type="SAM" id="MobiDB-lite"/>
    </source>
</evidence>
<dbReference type="GO" id="GO:0003677">
    <property type="term" value="F:DNA binding"/>
    <property type="evidence" value="ECO:0007669"/>
    <property type="project" value="UniProtKB-KW"/>
</dbReference>
<sequence>MPQENLFPQNFQPPQPQHIFDPNTGLYQADIPLQFAASVPHRQPQHSSPPPQRQQQGPPHQPLAFQHAPFQNADVPFQNPEVMMPPSCLTNYPNSPFERQEPLMPTGGGSTSRQVQTKAERRAEHNATERLRRENLNAKFQQLAHILPNLQNDTRHSKSAIIDRTLDYVKGSILKEERMQNRIKELEKINSYLLSQLDDRSTGTSYKRKKSTQIEPSPSPVPASSPSPNSVISEELNHMEDPIAEQPPIIHKQGLQNNKANGFFGEPHVSSTVTNHPTPNTTATVRVPSNDNNNNNNSNARSVSPLSATVTPRTAYHVNNNWPNNNNGFMNNQHPIKQEQMLYCDIERLCTMMTTDPFMRYRDEEDSNGNHSPPMNTFAGQQQRQYISMINHSQPIMNHNEHLYHLMQRQ</sequence>
<feature type="domain" description="BHLH" evidence="7">
    <location>
        <begin position="120"/>
        <end position="172"/>
    </location>
</feature>